<evidence type="ECO:0000313" key="1">
    <source>
        <dbReference type="EMBL" id="GAF71865.1"/>
    </source>
</evidence>
<proteinExistence type="predicted"/>
<protein>
    <submittedName>
        <fullName evidence="1">Uncharacterized protein</fullName>
    </submittedName>
</protein>
<accession>X0T6Z4</accession>
<sequence length="74" mass="8046">AWTGINLDNWYLILQVRDNYSTGTRSWVVPQGANIYFSSLGGISSTTEYGGPVNMSIEVISTDSNALQTNESIA</sequence>
<reference evidence="1" key="1">
    <citation type="journal article" date="2014" name="Front. Microbiol.">
        <title>High frequency of phylogenetically diverse reductive dehalogenase-homologous genes in deep subseafloor sedimentary metagenomes.</title>
        <authorList>
            <person name="Kawai M."/>
            <person name="Futagami T."/>
            <person name="Toyoda A."/>
            <person name="Takaki Y."/>
            <person name="Nishi S."/>
            <person name="Hori S."/>
            <person name="Arai W."/>
            <person name="Tsubouchi T."/>
            <person name="Morono Y."/>
            <person name="Uchiyama I."/>
            <person name="Ito T."/>
            <person name="Fujiyama A."/>
            <person name="Inagaki F."/>
            <person name="Takami H."/>
        </authorList>
    </citation>
    <scope>NUCLEOTIDE SEQUENCE</scope>
    <source>
        <strain evidence="1">Expedition CK06-06</strain>
    </source>
</reference>
<dbReference type="AlphaFoldDB" id="X0T6Z4"/>
<feature type="non-terminal residue" evidence="1">
    <location>
        <position position="1"/>
    </location>
</feature>
<gene>
    <name evidence="1" type="ORF">S01H1_10466</name>
</gene>
<dbReference type="EMBL" id="BARS01005337">
    <property type="protein sequence ID" value="GAF71865.1"/>
    <property type="molecule type" value="Genomic_DNA"/>
</dbReference>
<comment type="caution">
    <text evidence="1">The sequence shown here is derived from an EMBL/GenBank/DDBJ whole genome shotgun (WGS) entry which is preliminary data.</text>
</comment>
<organism evidence="1">
    <name type="scientific">marine sediment metagenome</name>
    <dbReference type="NCBI Taxonomy" id="412755"/>
    <lineage>
        <taxon>unclassified sequences</taxon>
        <taxon>metagenomes</taxon>
        <taxon>ecological metagenomes</taxon>
    </lineage>
</organism>
<name>X0T6Z4_9ZZZZ</name>